<gene>
    <name evidence="2" type="primary">lytC_7</name>
    <name evidence="2" type="ORF">NCTC13028_01002</name>
</gene>
<feature type="chain" id="PRO_5016106304" evidence="1">
    <location>
        <begin position="27"/>
        <end position="584"/>
    </location>
</feature>
<dbReference type="AlphaFoldDB" id="A0A2X2VZR8"/>
<protein>
    <submittedName>
        <fullName evidence="2">Cwp66 homolog/N-acetylmuramoyl-L-alanine amidase</fullName>
        <ecNumber evidence="2">3.5.1.28</ecNumber>
    </submittedName>
</protein>
<dbReference type="RefSeq" id="WP_111921341.1">
    <property type="nucleotide sequence ID" value="NZ_UAWC01000006.1"/>
</dbReference>
<keyword evidence="1" id="KW-0732">Signal</keyword>
<name>A0A2X2VZR8_CLOCO</name>
<proteinExistence type="predicted"/>
<organism evidence="2 3">
    <name type="scientific">Clostridium cochlearium</name>
    <dbReference type="NCBI Taxonomy" id="1494"/>
    <lineage>
        <taxon>Bacteria</taxon>
        <taxon>Bacillati</taxon>
        <taxon>Bacillota</taxon>
        <taxon>Clostridia</taxon>
        <taxon>Eubacteriales</taxon>
        <taxon>Clostridiaceae</taxon>
        <taxon>Clostridium</taxon>
    </lineage>
</organism>
<dbReference type="GO" id="GO:0008745">
    <property type="term" value="F:N-acetylmuramoyl-L-alanine amidase activity"/>
    <property type="evidence" value="ECO:0007669"/>
    <property type="project" value="UniProtKB-EC"/>
</dbReference>
<dbReference type="Gene3D" id="3.40.50.12090">
    <property type="match status" value="2"/>
</dbReference>
<sequence length="584" mass="64217">MKRNFIIALIASMLLTSFTSLGKVQASDIPHERYWGKDRYETSIKISQKGWESGAKYVVLASGQGYADALSSAPFAKFIDAPILLTKGDKLEDEVLKEIKRLDPSRVYIIGGEGSISEHVEDEIKSKITNDVERFKGGDRYETSMKIAQRLPNKEKVILASGEGYADALSAAPIAAINSMPIVLTPGDRLPKLAEDYLKKDEVKVVYIIGGTASISDTIEKKLPSSIRICGKDRFETNAEIIRNFPLDFDYKNAYIALGAGETGNEFADALTGSVLAAKDRAPVLLIGKNLNSNTKAIANEVLFPNTKFKVLGGVNNVSDKLVEDTKVTITDNFLVKDKEYTSNTLGNAMISEDGIKLKNSKIKGNLYVKSEDVLLKNTDVKGTIYLDPGRDGEVRLEKVKADKIVVLSGRNEEDGIYLEDVDANLLEVKSGSKVKVNLRPGTYIKKIHVLANTLIENYQGDYKEIILPKTPNYKELELTGTFSENIIVEGQVELKTIGGAYVRNILIKTDKEDTIILDGKFDDIEVYTDADIKVTENASGRIFGETAKAQTKAEIHVAKGSNIKIEKIRPYNVTGDGKDNALN</sequence>
<keyword evidence="2" id="KW-0378">Hydrolase</keyword>
<accession>A0A2X2VZR8</accession>
<dbReference type="Proteomes" id="UP000250223">
    <property type="component" value="Unassembled WGS sequence"/>
</dbReference>
<dbReference type="InterPro" id="IPR051922">
    <property type="entry name" value="Bact_Sporulation_Assoc"/>
</dbReference>
<feature type="signal peptide" evidence="1">
    <location>
        <begin position="1"/>
        <end position="26"/>
    </location>
</feature>
<dbReference type="EC" id="3.5.1.28" evidence="2"/>
<evidence type="ECO:0000313" key="3">
    <source>
        <dbReference type="Proteomes" id="UP000250223"/>
    </source>
</evidence>
<dbReference type="EMBL" id="UAWC01000006">
    <property type="protein sequence ID" value="SQB34108.1"/>
    <property type="molecule type" value="Genomic_DNA"/>
</dbReference>
<evidence type="ECO:0000256" key="1">
    <source>
        <dbReference type="SAM" id="SignalP"/>
    </source>
</evidence>
<evidence type="ECO:0000313" key="2">
    <source>
        <dbReference type="EMBL" id="SQB34108.1"/>
    </source>
</evidence>
<dbReference type="InterPro" id="IPR007253">
    <property type="entry name" value="Cell_wall-bd_2"/>
</dbReference>
<reference evidence="2 3" key="1">
    <citation type="submission" date="2018-06" db="EMBL/GenBank/DDBJ databases">
        <authorList>
            <consortium name="Pathogen Informatics"/>
            <person name="Doyle S."/>
        </authorList>
    </citation>
    <scope>NUCLEOTIDE SEQUENCE [LARGE SCALE GENOMIC DNA]</scope>
    <source>
        <strain evidence="2 3">NCTC13028</strain>
    </source>
</reference>
<dbReference type="PANTHER" id="PTHR30032">
    <property type="entry name" value="N-ACETYLMURAMOYL-L-ALANINE AMIDASE-RELATED"/>
    <property type="match status" value="1"/>
</dbReference>
<dbReference type="Pfam" id="PF04122">
    <property type="entry name" value="CW_binding_2"/>
    <property type="match status" value="3"/>
</dbReference>
<dbReference type="PANTHER" id="PTHR30032:SF8">
    <property type="entry name" value="GERMINATION-SPECIFIC N-ACETYLMURAMOYL-L-ALANINE AMIDASE"/>
    <property type="match status" value="1"/>
</dbReference>